<dbReference type="KEGG" id="sth:STH962"/>
<name>Q67QU6_SYMTH</name>
<dbReference type="STRING" id="292459.STH962"/>
<sequence>MLPTSARRARRAHFASYPSQLPECRRRRRPTLRPVPARLHTSLVRGSFRMAKGTQLSGNNITGVSGAQHGAKQNAASMQRAAGKAGQANYEFGSMGTGQQSGAQLSGNNITGVSGAQHAAKRNNASMQRAAQKADQ</sequence>
<feature type="region of interest" description="Disordered" evidence="1">
    <location>
        <begin position="1"/>
        <end position="20"/>
    </location>
</feature>
<dbReference type="AlphaFoldDB" id="Q67QU6"/>
<gene>
    <name evidence="2" type="ordered locus">STH962</name>
</gene>
<organism evidence="2 3">
    <name type="scientific">Symbiobacterium thermophilum (strain DSM 24528 / JCM 14929 / IAM 14863 / T)</name>
    <dbReference type="NCBI Taxonomy" id="292459"/>
    <lineage>
        <taxon>Bacteria</taxon>
        <taxon>Bacillati</taxon>
        <taxon>Bacillota</taxon>
        <taxon>Clostridia</taxon>
        <taxon>Eubacteriales</taxon>
        <taxon>Symbiobacteriaceae</taxon>
        <taxon>Symbiobacterium</taxon>
    </lineage>
</organism>
<proteinExistence type="predicted"/>
<accession>Q67QU6</accession>
<evidence type="ECO:0000256" key="1">
    <source>
        <dbReference type="SAM" id="MobiDB-lite"/>
    </source>
</evidence>
<dbReference type="HOGENOM" id="CLU_1874383_0_0_9"/>
<feature type="compositionally biased region" description="Polar residues" evidence="1">
    <location>
        <begin position="97"/>
        <end position="114"/>
    </location>
</feature>
<feature type="compositionally biased region" description="Polar residues" evidence="1">
    <location>
        <begin position="54"/>
        <end position="65"/>
    </location>
</feature>
<dbReference type="Proteomes" id="UP000000417">
    <property type="component" value="Chromosome"/>
</dbReference>
<feature type="region of interest" description="Disordered" evidence="1">
    <location>
        <begin position="54"/>
        <end position="136"/>
    </location>
</feature>
<reference evidence="2 3" key="1">
    <citation type="journal article" date="2004" name="Nucleic Acids Res.">
        <title>Genome sequence of Symbiobacterium thermophilum, an uncultivable bacterium that depends on microbial commensalism.</title>
        <authorList>
            <person name="Ueda K."/>
            <person name="Yamashita A."/>
            <person name="Ishikawa J."/>
            <person name="Shimada M."/>
            <person name="Watsuji T."/>
            <person name="Morimura K."/>
            <person name="Ikeda H."/>
            <person name="Hattori M."/>
            <person name="Beppu T."/>
        </authorList>
    </citation>
    <scope>NUCLEOTIDE SEQUENCE [LARGE SCALE GENOMIC DNA]</scope>
    <source>
        <strain evidence="3">T / IAM 14863</strain>
    </source>
</reference>
<evidence type="ECO:0000313" key="2">
    <source>
        <dbReference type="EMBL" id="BAD39947.1"/>
    </source>
</evidence>
<keyword evidence="3" id="KW-1185">Reference proteome</keyword>
<dbReference type="EMBL" id="AP006840">
    <property type="protein sequence ID" value="BAD39947.1"/>
    <property type="molecule type" value="Genomic_DNA"/>
</dbReference>
<evidence type="ECO:0000313" key="3">
    <source>
        <dbReference type="Proteomes" id="UP000000417"/>
    </source>
</evidence>
<protein>
    <submittedName>
        <fullName evidence="2">Uncharacterized protein</fullName>
    </submittedName>
</protein>